<evidence type="ECO:0000313" key="2">
    <source>
        <dbReference type="EMBL" id="MED6200091.1"/>
    </source>
</evidence>
<dbReference type="EMBL" id="JASCZI010212691">
    <property type="protein sequence ID" value="MED6200091.1"/>
    <property type="molecule type" value="Genomic_DNA"/>
</dbReference>
<accession>A0ABU6XRD1</accession>
<proteinExistence type="predicted"/>
<evidence type="ECO:0000313" key="3">
    <source>
        <dbReference type="Proteomes" id="UP001341840"/>
    </source>
</evidence>
<comment type="caution">
    <text evidence="2">The sequence shown here is derived from an EMBL/GenBank/DDBJ whole genome shotgun (WGS) entry which is preliminary data.</text>
</comment>
<protein>
    <submittedName>
        <fullName evidence="2">Uncharacterized protein</fullName>
    </submittedName>
</protein>
<keyword evidence="3" id="KW-1185">Reference proteome</keyword>
<sequence>MLIRIGPGVVVFVGRSATLDAHVPSGLCVAPGPAPRGLLQPECHDLPADAHPRMLKEESPRGKMRSRLGNQMQAHLGPLGGVHELDPSQVKKWLAETPVGTSPNQHSRCPLGRTVAPSRQG</sequence>
<evidence type="ECO:0000256" key="1">
    <source>
        <dbReference type="SAM" id="MobiDB-lite"/>
    </source>
</evidence>
<feature type="region of interest" description="Disordered" evidence="1">
    <location>
        <begin position="95"/>
        <end position="121"/>
    </location>
</feature>
<name>A0ABU6XRD1_9FABA</name>
<dbReference type="Proteomes" id="UP001341840">
    <property type="component" value="Unassembled WGS sequence"/>
</dbReference>
<gene>
    <name evidence="2" type="ORF">PIB30_081931</name>
</gene>
<reference evidence="2 3" key="1">
    <citation type="journal article" date="2023" name="Plants (Basel)">
        <title>Bridging the Gap: Combining Genomics and Transcriptomics Approaches to Understand Stylosanthes scabra, an Orphan Legume from the Brazilian Caatinga.</title>
        <authorList>
            <person name="Ferreira-Neto J.R.C."/>
            <person name="da Silva M.D."/>
            <person name="Binneck E."/>
            <person name="de Melo N.F."/>
            <person name="da Silva R.H."/>
            <person name="de Melo A.L.T.M."/>
            <person name="Pandolfi V."/>
            <person name="Bustamante F.O."/>
            <person name="Brasileiro-Vidal A.C."/>
            <person name="Benko-Iseppon A.M."/>
        </authorList>
    </citation>
    <scope>NUCLEOTIDE SEQUENCE [LARGE SCALE GENOMIC DNA]</scope>
    <source>
        <tissue evidence="2">Leaves</tissue>
    </source>
</reference>
<organism evidence="2 3">
    <name type="scientific">Stylosanthes scabra</name>
    <dbReference type="NCBI Taxonomy" id="79078"/>
    <lineage>
        <taxon>Eukaryota</taxon>
        <taxon>Viridiplantae</taxon>
        <taxon>Streptophyta</taxon>
        <taxon>Embryophyta</taxon>
        <taxon>Tracheophyta</taxon>
        <taxon>Spermatophyta</taxon>
        <taxon>Magnoliopsida</taxon>
        <taxon>eudicotyledons</taxon>
        <taxon>Gunneridae</taxon>
        <taxon>Pentapetalae</taxon>
        <taxon>rosids</taxon>
        <taxon>fabids</taxon>
        <taxon>Fabales</taxon>
        <taxon>Fabaceae</taxon>
        <taxon>Papilionoideae</taxon>
        <taxon>50 kb inversion clade</taxon>
        <taxon>dalbergioids sensu lato</taxon>
        <taxon>Dalbergieae</taxon>
        <taxon>Pterocarpus clade</taxon>
        <taxon>Stylosanthes</taxon>
    </lineage>
</organism>